<comment type="similarity">
    <text evidence="1 6">Belongs to the EF-Ts family.</text>
</comment>
<gene>
    <name evidence="6" type="primary">tsf</name>
    <name evidence="8" type="ORF">FM114_12225</name>
</gene>
<dbReference type="FunFam" id="1.10.8.10:FF:000001">
    <property type="entry name" value="Elongation factor Ts"/>
    <property type="match status" value="1"/>
</dbReference>
<dbReference type="InterPro" id="IPR036402">
    <property type="entry name" value="EF-Ts_dimer_sf"/>
</dbReference>
<evidence type="ECO:0000256" key="1">
    <source>
        <dbReference type="ARBA" id="ARBA00005532"/>
    </source>
</evidence>
<proteinExistence type="inferred from homology"/>
<dbReference type="GO" id="GO:0005737">
    <property type="term" value="C:cytoplasm"/>
    <property type="evidence" value="ECO:0007669"/>
    <property type="project" value="UniProtKB-SubCell"/>
</dbReference>
<dbReference type="CDD" id="cd14275">
    <property type="entry name" value="UBA_EF-Ts"/>
    <property type="match status" value="1"/>
</dbReference>
<comment type="function">
    <text evidence="5 6">Associates with the EF-Tu.GDP complex and induces the exchange of GDP to GTP. It remains bound to the aminoacyl-tRNA.EF-Tu.GTP complex up to the GTP hydrolysis stage on the ribosome.</text>
</comment>
<accession>A0A1R4K9D9</accession>
<keyword evidence="3 6" id="KW-0251">Elongation factor</keyword>
<dbReference type="InterPro" id="IPR014039">
    <property type="entry name" value="Transl_elong_EFTs/EF1B_dimer"/>
</dbReference>
<dbReference type="FunFam" id="1.10.286.20:FF:000001">
    <property type="entry name" value="Elongation factor Ts"/>
    <property type="match status" value="1"/>
</dbReference>
<evidence type="ECO:0000256" key="3">
    <source>
        <dbReference type="ARBA" id="ARBA00022768"/>
    </source>
</evidence>
<evidence type="ECO:0000256" key="2">
    <source>
        <dbReference type="ARBA" id="ARBA00016956"/>
    </source>
</evidence>
<dbReference type="Gene3D" id="3.30.479.20">
    <property type="entry name" value="Elongation factor Ts, dimerisation domain"/>
    <property type="match status" value="2"/>
</dbReference>
<evidence type="ECO:0000313" key="8">
    <source>
        <dbReference type="EMBL" id="SJN40633.1"/>
    </source>
</evidence>
<comment type="subcellular location">
    <subcellularLocation>
        <location evidence="6">Cytoplasm</location>
    </subcellularLocation>
</comment>
<evidence type="ECO:0000313" key="9">
    <source>
        <dbReference type="Proteomes" id="UP000188342"/>
    </source>
</evidence>
<evidence type="ECO:0000256" key="5">
    <source>
        <dbReference type="ARBA" id="ARBA00025453"/>
    </source>
</evidence>
<dbReference type="Gene3D" id="1.10.8.10">
    <property type="entry name" value="DNA helicase RuvA subunit, C-terminal domain"/>
    <property type="match status" value="1"/>
</dbReference>
<dbReference type="InterPro" id="IPR001816">
    <property type="entry name" value="Transl_elong_EFTs/EF1B"/>
</dbReference>
<dbReference type="AlphaFoldDB" id="A0A1R4K9D9"/>
<dbReference type="OrthoDB" id="9808348at2"/>
<dbReference type="STRING" id="1255658.FM114_12225"/>
<keyword evidence="4 6" id="KW-0648">Protein biosynthesis</keyword>
<evidence type="ECO:0000256" key="6">
    <source>
        <dbReference type="HAMAP-Rule" id="MF_00050"/>
    </source>
</evidence>
<keyword evidence="6" id="KW-0963">Cytoplasm</keyword>
<sequence>MAITAADVKKLRDATGAGMMDAKKALTEAEGDFERAVEILRVTGQAKMAKRSDREASNGIVAASGKSLIQLGSETDFVAKNGEFIALADKVVAAVAAAGANGAEAANAVALEDGTVQSAIEALATKIGEKLELKDAVSYEGNTHTYLHRRSQDLPPQVGVLVEYTGEDEALVHSVALQIASMQPQFVKREDVPAELVEKEARIAKETALEEGKPEKILDRIVEGRLGGFYKDVCLVEQPAVSDDKKTVGQLLDAAGVVVTRFARLSAGA</sequence>
<feature type="region of interest" description="Involved in Mg(2+) ion dislocation from EF-Tu" evidence="6">
    <location>
        <begin position="75"/>
        <end position="78"/>
    </location>
</feature>
<dbReference type="SUPFAM" id="SSF46934">
    <property type="entry name" value="UBA-like"/>
    <property type="match status" value="1"/>
</dbReference>
<feature type="domain" description="Translation elongation factor EFTs/EF1B dimerisation" evidence="7">
    <location>
        <begin position="68"/>
        <end position="268"/>
    </location>
</feature>
<name>A0A1R4K9D9_9ACTN</name>
<dbReference type="PROSITE" id="PS01126">
    <property type="entry name" value="EF_TS_1"/>
    <property type="match status" value="1"/>
</dbReference>
<dbReference type="RefSeq" id="WP_094765430.1">
    <property type="nucleotide sequence ID" value="NZ_FUKQ01000046.1"/>
</dbReference>
<dbReference type="PANTHER" id="PTHR11741:SF0">
    <property type="entry name" value="ELONGATION FACTOR TS, MITOCHONDRIAL"/>
    <property type="match status" value="1"/>
</dbReference>
<dbReference type="Gene3D" id="1.10.286.20">
    <property type="match status" value="1"/>
</dbReference>
<dbReference type="InterPro" id="IPR018101">
    <property type="entry name" value="Transl_elong_Ts_CS"/>
</dbReference>
<evidence type="ECO:0000259" key="7">
    <source>
        <dbReference type="Pfam" id="PF00889"/>
    </source>
</evidence>
<reference evidence="8 9" key="1">
    <citation type="submission" date="2017-02" db="EMBL/GenBank/DDBJ databases">
        <authorList>
            <person name="Peterson S.W."/>
        </authorList>
    </citation>
    <scope>NUCLEOTIDE SEQUENCE [LARGE SCALE GENOMIC DNA]</scope>
    <source>
        <strain evidence="8 9">LSP_Lj1</strain>
    </source>
</reference>
<dbReference type="InterPro" id="IPR009060">
    <property type="entry name" value="UBA-like_sf"/>
</dbReference>
<dbReference type="EMBL" id="FUKQ01000046">
    <property type="protein sequence ID" value="SJN40633.1"/>
    <property type="molecule type" value="Genomic_DNA"/>
</dbReference>
<organism evidence="8 9">
    <name type="scientific">Luteococcus japonicus LSP_Lj1</name>
    <dbReference type="NCBI Taxonomy" id="1255658"/>
    <lineage>
        <taxon>Bacteria</taxon>
        <taxon>Bacillati</taxon>
        <taxon>Actinomycetota</taxon>
        <taxon>Actinomycetes</taxon>
        <taxon>Propionibacteriales</taxon>
        <taxon>Propionibacteriaceae</taxon>
        <taxon>Luteococcus</taxon>
    </lineage>
</organism>
<dbReference type="PANTHER" id="PTHR11741">
    <property type="entry name" value="ELONGATION FACTOR TS"/>
    <property type="match status" value="1"/>
</dbReference>
<dbReference type="NCBIfam" id="TIGR00116">
    <property type="entry name" value="tsf"/>
    <property type="match status" value="1"/>
</dbReference>
<keyword evidence="9" id="KW-1185">Reference proteome</keyword>
<dbReference type="Pfam" id="PF00889">
    <property type="entry name" value="EF_TS"/>
    <property type="match status" value="1"/>
</dbReference>
<protein>
    <recommendedName>
        <fullName evidence="2 6">Elongation factor Ts</fullName>
        <shortName evidence="6">EF-Ts</shortName>
    </recommendedName>
</protein>
<evidence type="ECO:0000256" key="4">
    <source>
        <dbReference type="ARBA" id="ARBA00022917"/>
    </source>
</evidence>
<dbReference type="GO" id="GO:0003746">
    <property type="term" value="F:translation elongation factor activity"/>
    <property type="evidence" value="ECO:0007669"/>
    <property type="project" value="UniProtKB-UniRule"/>
</dbReference>
<dbReference type="HAMAP" id="MF_00050">
    <property type="entry name" value="EF_Ts"/>
    <property type="match status" value="1"/>
</dbReference>
<dbReference type="Proteomes" id="UP000188342">
    <property type="component" value="Unassembled WGS sequence"/>
</dbReference>
<dbReference type="SUPFAM" id="SSF54713">
    <property type="entry name" value="Elongation factor Ts (EF-Ts), dimerisation domain"/>
    <property type="match status" value="2"/>
</dbReference>